<reference evidence="1 2" key="1">
    <citation type="submission" date="2024-04" db="EMBL/GenBank/DDBJ databases">
        <title>Phyllosticta paracitricarpa is synonymous to the EU quarantine fungus P. citricarpa based on phylogenomic analyses.</title>
        <authorList>
            <consortium name="Lawrence Berkeley National Laboratory"/>
            <person name="Van ingen-buijs V.A."/>
            <person name="Van westerhoven A.C."/>
            <person name="Haridas S."/>
            <person name="Skiadas P."/>
            <person name="Martin F."/>
            <person name="Groenewald J.Z."/>
            <person name="Crous P.W."/>
            <person name="Seidl M.F."/>
        </authorList>
    </citation>
    <scope>NUCLEOTIDE SEQUENCE [LARGE SCALE GENOMIC DNA]</scope>
    <source>
        <strain evidence="1 2">CPC 17464</strain>
    </source>
</reference>
<proteinExistence type="predicted"/>
<evidence type="ECO:0000313" key="2">
    <source>
        <dbReference type="Proteomes" id="UP001360953"/>
    </source>
</evidence>
<comment type="caution">
    <text evidence="1">The sequence shown here is derived from an EMBL/GenBank/DDBJ whole genome shotgun (WGS) entry which is preliminary data.</text>
</comment>
<accession>A0ABR1M5F5</accession>
<dbReference type="GeneID" id="92027577"/>
<evidence type="ECO:0000313" key="1">
    <source>
        <dbReference type="EMBL" id="KAK7542829.1"/>
    </source>
</evidence>
<evidence type="ECO:0008006" key="3">
    <source>
        <dbReference type="Google" id="ProtNLM"/>
    </source>
</evidence>
<dbReference type="EMBL" id="JBBPEH010000002">
    <property type="protein sequence ID" value="KAK7542829.1"/>
    <property type="molecule type" value="Genomic_DNA"/>
</dbReference>
<sequence>MDLDTRQPLHSHQLLLEIPLEIRLDISSYLSLSDVANLRAASRQLERELYDLFIRLFVQTPALRRWRAIPVAGLKIPWTEDALKRATFILGINGNAEHVKKLHFVAYDDTYTREEHSLHYGNSDRYGQKSTDYAESRRQLVATESRCAGLLEFIWRRTTNATAVVLETTYDVPIMSEHMDLYQMAELYDPLLDIDLLYDVAEIRECGDEVSVQDYLESERLIFASESFSQAFAMLVEQISKGVKEIGDLLIRAPVERTDRPTDLNNKGPAREFSNLGASLTKLRSFEYGVDCVDYEYSNKLLNATGRPKPLISSLLSAMASVQDFGLGSCSSYNVITPRAVGSALSAFSSTCLSKLSLFEAVVSRNDLLRFLGRYQSSLQELYLYNVCLIHGGWGSLLNLIKRRKLKGCAQLLFELCKSENFAIMFERTSARSARRPCDDTLCFDQNNSFRTRRYERGPCGRNVKSTPKQRRLLEMLPPLRMFTIQWAGAYFANELDETLDNTNEIRTWE</sequence>
<protein>
    <recommendedName>
        <fullName evidence="3">F-box domain-containing protein</fullName>
    </recommendedName>
</protein>
<dbReference type="RefSeq" id="XP_066659122.1">
    <property type="nucleotide sequence ID" value="XM_066794671.1"/>
</dbReference>
<keyword evidence="2" id="KW-1185">Reference proteome</keyword>
<name>A0ABR1M5F5_9PEZI</name>
<organism evidence="1 2">
    <name type="scientific">Phyllosticta citribraziliensis</name>
    <dbReference type="NCBI Taxonomy" id="989973"/>
    <lineage>
        <taxon>Eukaryota</taxon>
        <taxon>Fungi</taxon>
        <taxon>Dikarya</taxon>
        <taxon>Ascomycota</taxon>
        <taxon>Pezizomycotina</taxon>
        <taxon>Dothideomycetes</taxon>
        <taxon>Dothideomycetes incertae sedis</taxon>
        <taxon>Botryosphaeriales</taxon>
        <taxon>Phyllostictaceae</taxon>
        <taxon>Phyllosticta</taxon>
    </lineage>
</organism>
<dbReference type="Proteomes" id="UP001360953">
    <property type="component" value="Unassembled WGS sequence"/>
</dbReference>
<gene>
    <name evidence="1" type="ORF">J3D65DRAFT_230264</name>
</gene>